<organism evidence="1 2">
    <name type="scientific">Novymonas esmeraldas</name>
    <dbReference type="NCBI Taxonomy" id="1808958"/>
    <lineage>
        <taxon>Eukaryota</taxon>
        <taxon>Discoba</taxon>
        <taxon>Euglenozoa</taxon>
        <taxon>Kinetoplastea</taxon>
        <taxon>Metakinetoplastina</taxon>
        <taxon>Trypanosomatida</taxon>
        <taxon>Trypanosomatidae</taxon>
        <taxon>Novymonas</taxon>
    </lineage>
</organism>
<dbReference type="Proteomes" id="UP001430356">
    <property type="component" value="Unassembled WGS sequence"/>
</dbReference>
<dbReference type="EMBL" id="JAECZO010000046">
    <property type="protein sequence ID" value="KAK7195053.1"/>
    <property type="molecule type" value="Genomic_DNA"/>
</dbReference>
<evidence type="ECO:0000313" key="1">
    <source>
        <dbReference type="EMBL" id="KAK7195053.1"/>
    </source>
</evidence>
<dbReference type="AlphaFoldDB" id="A0AAW0ELS3"/>
<evidence type="ECO:0000313" key="2">
    <source>
        <dbReference type="Proteomes" id="UP001430356"/>
    </source>
</evidence>
<evidence type="ECO:0008006" key="3">
    <source>
        <dbReference type="Google" id="ProtNLM"/>
    </source>
</evidence>
<accession>A0AAW0ELS3</accession>
<keyword evidence="2" id="KW-1185">Reference proteome</keyword>
<name>A0AAW0ELS3_9TRYP</name>
<protein>
    <recommendedName>
        <fullName evidence="3">Telomeric single stranded DNA binding POT1/Cdc13 domain-containing protein</fullName>
    </recommendedName>
</protein>
<sequence>MEAYETDASLAQLPKGAEFPELILRCTVIAAVALRPCEFSDDKVFTVLGSVAPRTVTADTTAASASVRINFYNAWAAAAAFLDPGDVLLLCGFSVQDTPRCAGGGGNGGWSSAPPPVFVRPLLSSSTLRVLQRGEKELVMEVSVSPQNWDAVGVRGLPESDTANHDYARTCWGWAVPSAGGQQRV</sequence>
<comment type="caution">
    <text evidence="1">The sequence shown here is derived from an EMBL/GenBank/DDBJ whole genome shotgun (WGS) entry which is preliminary data.</text>
</comment>
<reference evidence="1 2" key="1">
    <citation type="journal article" date="2021" name="MBio">
        <title>A New Model Trypanosomatid, Novymonas esmeraldas: Genomic Perception of Its 'Candidatus Pandoraea novymonadis' Endosymbiont.</title>
        <authorList>
            <person name="Zakharova A."/>
            <person name="Saura A."/>
            <person name="Butenko A."/>
            <person name="Podesvova L."/>
            <person name="Warmusova S."/>
            <person name="Kostygov A.Y."/>
            <person name="Nenarokova A."/>
            <person name="Lukes J."/>
            <person name="Opperdoes F.R."/>
            <person name="Yurchenko V."/>
        </authorList>
    </citation>
    <scope>NUCLEOTIDE SEQUENCE [LARGE SCALE GENOMIC DNA]</scope>
    <source>
        <strain evidence="1 2">E262AT.01</strain>
    </source>
</reference>
<proteinExistence type="predicted"/>
<gene>
    <name evidence="1" type="ORF">NESM_000428100</name>
</gene>